<comment type="caution">
    <text evidence="2">The sequence shown here is derived from an EMBL/GenBank/DDBJ whole genome shotgun (WGS) entry which is preliminary data.</text>
</comment>
<dbReference type="Proteomes" id="UP001601948">
    <property type="component" value="Unassembled WGS sequence"/>
</dbReference>
<evidence type="ECO:0000313" key="3">
    <source>
        <dbReference type="Proteomes" id="UP001601948"/>
    </source>
</evidence>
<name>A0ABW6R033_9NOCA</name>
<feature type="region of interest" description="Disordered" evidence="1">
    <location>
        <begin position="1"/>
        <end position="22"/>
    </location>
</feature>
<feature type="compositionally biased region" description="Acidic residues" evidence="1">
    <location>
        <begin position="1"/>
        <end position="18"/>
    </location>
</feature>
<keyword evidence="3" id="KW-1185">Reference proteome</keyword>
<evidence type="ECO:0000256" key="1">
    <source>
        <dbReference type="SAM" id="MobiDB-lite"/>
    </source>
</evidence>
<dbReference type="EMBL" id="JBIAPI010000008">
    <property type="protein sequence ID" value="MFF3226779.1"/>
    <property type="molecule type" value="Genomic_DNA"/>
</dbReference>
<evidence type="ECO:0000313" key="2">
    <source>
        <dbReference type="EMBL" id="MFF3226779.1"/>
    </source>
</evidence>
<dbReference type="RefSeq" id="WP_387722275.1">
    <property type="nucleotide sequence ID" value="NZ_JBIAPI010000008.1"/>
</dbReference>
<gene>
    <name evidence="2" type="ORF">ACFYV7_28560</name>
</gene>
<proteinExistence type="predicted"/>
<organism evidence="2 3">
    <name type="scientific">Nocardia suismassiliense</name>
    <dbReference type="NCBI Taxonomy" id="2077092"/>
    <lineage>
        <taxon>Bacteria</taxon>
        <taxon>Bacillati</taxon>
        <taxon>Actinomycetota</taxon>
        <taxon>Actinomycetes</taxon>
        <taxon>Mycobacteriales</taxon>
        <taxon>Nocardiaceae</taxon>
        <taxon>Nocardia</taxon>
    </lineage>
</organism>
<reference evidence="2 3" key="1">
    <citation type="submission" date="2024-10" db="EMBL/GenBank/DDBJ databases">
        <title>The Natural Products Discovery Center: Release of the First 8490 Sequenced Strains for Exploring Actinobacteria Biosynthetic Diversity.</title>
        <authorList>
            <person name="Kalkreuter E."/>
            <person name="Kautsar S.A."/>
            <person name="Yang D."/>
            <person name="Bader C.D."/>
            <person name="Teijaro C.N."/>
            <person name="Fluegel L."/>
            <person name="Davis C.M."/>
            <person name="Simpson J.R."/>
            <person name="Lauterbach L."/>
            <person name="Steele A.D."/>
            <person name="Gui C."/>
            <person name="Meng S."/>
            <person name="Li G."/>
            <person name="Viehrig K."/>
            <person name="Ye F."/>
            <person name="Su P."/>
            <person name="Kiefer A.F."/>
            <person name="Nichols A."/>
            <person name="Cepeda A.J."/>
            <person name="Yan W."/>
            <person name="Fan B."/>
            <person name="Jiang Y."/>
            <person name="Adhikari A."/>
            <person name="Zheng C.-J."/>
            <person name="Schuster L."/>
            <person name="Cowan T.M."/>
            <person name="Smanski M.J."/>
            <person name="Chevrette M.G."/>
            <person name="De Carvalho L.P.S."/>
            <person name="Shen B."/>
        </authorList>
    </citation>
    <scope>NUCLEOTIDE SEQUENCE [LARGE SCALE GENOMIC DNA]</scope>
    <source>
        <strain evidence="2 3">NPDC003040</strain>
    </source>
</reference>
<protein>
    <submittedName>
        <fullName evidence="2">Uncharacterized protein</fullName>
    </submittedName>
</protein>
<sequence length="43" mass="5081">MEADVLELQDLPETEEQPMEPQMCCRSHYRSFVWADSYTSTPE</sequence>
<accession>A0ABW6R033</accession>